<reference evidence="3" key="1">
    <citation type="submission" date="2010-06" db="EMBL/GenBank/DDBJ databases">
        <authorList>
            <person name="Jiang H."/>
            <person name="Abraham K."/>
            <person name="Ali S."/>
            <person name="Alsbrooks S.L."/>
            <person name="Anim B.N."/>
            <person name="Anosike U.S."/>
            <person name="Attaway T."/>
            <person name="Bandaranaike D.P."/>
            <person name="Battles P.K."/>
            <person name="Bell S.N."/>
            <person name="Bell A.V."/>
            <person name="Beltran B."/>
            <person name="Bickham C."/>
            <person name="Bustamante Y."/>
            <person name="Caleb T."/>
            <person name="Canada A."/>
            <person name="Cardenas V."/>
            <person name="Carter K."/>
            <person name="Chacko J."/>
            <person name="Chandrabose M.N."/>
            <person name="Chavez D."/>
            <person name="Chavez A."/>
            <person name="Chen L."/>
            <person name="Chu H.-S."/>
            <person name="Claassen K.J."/>
            <person name="Cockrell R."/>
            <person name="Collins M."/>
            <person name="Cooper J.A."/>
            <person name="Cree A."/>
            <person name="Curry S.M."/>
            <person name="Da Y."/>
            <person name="Dao M.D."/>
            <person name="Das B."/>
            <person name="Davila M.-L."/>
            <person name="Davy-Carroll L."/>
            <person name="Denson S."/>
            <person name="Dinh H."/>
            <person name="Ebong V.E."/>
            <person name="Edwards J.R."/>
            <person name="Egan A."/>
            <person name="El-Daye J."/>
            <person name="Escobedo L."/>
            <person name="Fernandez S."/>
            <person name="Fernando P.R."/>
            <person name="Flagg N."/>
            <person name="Forbes L.D."/>
            <person name="Fowler R.G."/>
            <person name="Fu Q."/>
            <person name="Gabisi R.A."/>
            <person name="Ganer J."/>
            <person name="Garbino Pronczuk A."/>
            <person name="Garcia R.M."/>
            <person name="Garner T."/>
            <person name="Garrett T.E."/>
            <person name="Gonzalez D.A."/>
            <person name="Hamid H."/>
            <person name="Hawkins E.S."/>
            <person name="Hirani K."/>
            <person name="Hogues M.E."/>
            <person name="Hollins B."/>
            <person name="Hsiao C.-H."/>
            <person name="Jabil R."/>
            <person name="James M.L."/>
            <person name="Jhangiani S.N."/>
            <person name="Johnson B."/>
            <person name="Johnson Q."/>
            <person name="Joshi V."/>
            <person name="Kalu J.B."/>
            <person name="Kam C."/>
            <person name="Kashfia A."/>
            <person name="Keebler J."/>
            <person name="Kisamo H."/>
            <person name="Kovar C.L."/>
            <person name="Lago L.A."/>
            <person name="Lai C.-Y."/>
            <person name="Laidlaw J."/>
            <person name="Lara F."/>
            <person name="Le T.-K."/>
            <person name="Lee S.L."/>
            <person name="Legall F.H."/>
            <person name="Lemon S.J."/>
            <person name="Lewis L.R."/>
            <person name="Li B."/>
            <person name="Liu Y."/>
            <person name="Liu Y.-S."/>
            <person name="Lopez J."/>
            <person name="Lozado R.J."/>
            <person name="Lu J."/>
            <person name="Madu R.C."/>
            <person name="Maheshwari M."/>
            <person name="Maheshwari R."/>
            <person name="Malloy K."/>
            <person name="Martinez E."/>
            <person name="Mathew T."/>
            <person name="Mercado I.C."/>
            <person name="Mercado C."/>
            <person name="Meyer B."/>
            <person name="Montgomery K."/>
            <person name="Morgan M.B."/>
            <person name="Munidasa M."/>
            <person name="Nazareth L.V."/>
            <person name="Nelson J."/>
            <person name="Ng B.M."/>
            <person name="Nguyen N.B."/>
            <person name="Nguyen P.Q."/>
            <person name="Nguyen T."/>
            <person name="Obregon M."/>
            <person name="Okwuonu G.O."/>
            <person name="Onwere C.G."/>
            <person name="Orozco G."/>
            <person name="Parra A."/>
            <person name="Patel S."/>
            <person name="Patil S."/>
            <person name="Perez A."/>
            <person name="Perez Y."/>
            <person name="Pham C."/>
            <person name="Primus E.L."/>
            <person name="Pu L.-L."/>
            <person name="Puazo M."/>
            <person name="Qin X."/>
            <person name="Quiroz J.B."/>
            <person name="Reese J."/>
            <person name="Richards S."/>
            <person name="Rives C.M."/>
            <person name="Robberts R."/>
            <person name="Ruiz S.J."/>
            <person name="Ruiz M.J."/>
            <person name="Santibanez J."/>
            <person name="Schneider B.W."/>
            <person name="Sisson I."/>
            <person name="Smith M."/>
            <person name="Sodergren E."/>
            <person name="Song X.-Z."/>
            <person name="Song B.B."/>
            <person name="Summersgill H."/>
            <person name="Thelus R."/>
            <person name="Thornton R.D."/>
            <person name="Trejos Z.Y."/>
            <person name="Usmani K."/>
            <person name="Vattathil S."/>
            <person name="Villasana D."/>
            <person name="Walker D.L."/>
            <person name="Wang S."/>
            <person name="Wang K."/>
            <person name="White C.S."/>
            <person name="Williams A.C."/>
            <person name="Williamson J."/>
            <person name="Wilson K."/>
            <person name="Woghiren I.O."/>
            <person name="Woodworth J.R."/>
            <person name="Worley K.C."/>
            <person name="Wright R.A."/>
            <person name="Wu W."/>
            <person name="Young L."/>
            <person name="Zhang L."/>
            <person name="Zhang J."/>
            <person name="Zhu Y."/>
            <person name="Muzny D.M."/>
            <person name="Weinstock G."/>
            <person name="Gibbs R.A."/>
        </authorList>
    </citation>
    <scope>NUCLEOTIDE SEQUENCE [LARGE SCALE GENOMIC DNA]</scope>
    <source>
        <strain evidence="3">LSR1</strain>
    </source>
</reference>
<feature type="compositionally biased region" description="Polar residues" evidence="1">
    <location>
        <begin position="190"/>
        <end position="201"/>
    </location>
</feature>
<sequence length="665" mass="73872">MTEWQSFDDLFNSILSHAPELPDVERFEFLKMSLKGEALSLVSHLALTATNYSSAWKILRSRYGNKRDLARIHLDALLANQKVKANDGTSIQTQINTILENTAALDNLDFVTRQWSPLLVHVVEKHLDYELRARWELVVGDNHYLQISEFVDFLRTHLRSAEIYSTCTSVDRSDSVSKPHKSAKQPNFKPRSSSTVLATTSSHSPVKPCPLCNAPHSIRLCKQFTDKPPNERFNIAKTHRLCINCLGFGHSSMSCTSKYKCQLCKRSHHSLLHFDATTAATTSSDYVPSGSVPHAATCLVRGQPQSVVLLSTALVDVYAADGRRHVLRALLDCGSQASFITEKACCALMLRRYHSPVSVSTFASTVSTCVRGKCSINIVPCGLQAPSVSTDVSIISKITGPTPQSPLITGQWTHIQNLPLADPSYNIPGAIDLLLGADLLPSIYLDGLQRGLVGEPIAMNTIFGWVLLGPMDSCDRSSITTMCLTISEPLDSLLKQFWELEELPITCHLSPADLAAEQLYQSTTTRLSSGRFVVSLPFLKPLPLLGDSKTLALQRFKALEFRLNRNNTLKTQYAEFIRDYLTAGHMELIPPAEHGNPYHYYIPHHCVIKPDSLTTKLRVVFNASAKTSAGISLNESMYTGPKLQPDIQRVLLRARLWKYLFCIHG</sequence>
<evidence type="ECO:0000313" key="2">
    <source>
        <dbReference type="EnsemblMetazoa" id="XP_008183356.1"/>
    </source>
</evidence>
<evidence type="ECO:0000256" key="1">
    <source>
        <dbReference type="SAM" id="MobiDB-lite"/>
    </source>
</evidence>
<dbReference type="InterPro" id="IPR005312">
    <property type="entry name" value="DUF1759"/>
</dbReference>
<accession>A0A8R2F8D2</accession>
<dbReference type="PANTHER" id="PTHR47331">
    <property type="entry name" value="PHD-TYPE DOMAIN-CONTAINING PROTEIN"/>
    <property type="match status" value="1"/>
</dbReference>
<feature type="region of interest" description="Disordered" evidence="1">
    <location>
        <begin position="171"/>
        <end position="201"/>
    </location>
</feature>
<dbReference type="Pfam" id="PF03564">
    <property type="entry name" value="DUF1759"/>
    <property type="match status" value="1"/>
</dbReference>
<keyword evidence="3" id="KW-1185">Reference proteome</keyword>
<dbReference type="GeneID" id="103309528"/>
<protein>
    <recommendedName>
        <fullName evidence="4">Peptidase aspartic putative domain-containing protein</fullName>
    </recommendedName>
</protein>
<dbReference type="AlphaFoldDB" id="A0A8R2F8D2"/>
<reference evidence="2" key="2">
    <citation type="submission" date="2022-06" db="UniProtKB">
        <authorList>
            <consortium name="EnsemblMetazoa"/>
        </authorList>
    </citation>
    <scope>IDENTIFICATION</scope>
</reference>
<dbReference type="RefSeq" id="XP_008183356.1">
    <property type="nucleotide sequence ID" value="XM_008185134.1"/>
</dbReference>
<dbReference type="Proteomes" id="UP000007819">
    <property type="component" value="Unassembled WGS sequence"/>
</dbReference>
<dbReference type="KEGG" id="api:103309528"/>
<proteinExistence type="predicted"/>
<dbReference type="PANTHER" id="PTHR47331:SF5">
    <property type="entry name" value="RIBONUCLEASE H"/>
    <property type="match status" value="1"/>
</dbReference>
<organism evidence="2 3">
    <name type="scientific">Acyrthosiphon pisum</name>
    <name type="common">Pea aphid</name>
    <dbReference type="NCBI Taxonomy" id="7029"/>
    <lineage>
        <taxon>Eukaryota</taxon>
        <taxon>Metazoa</taxon>
        <taxon>Ecdysozoa</taxon>
        <taxon>Arthropoda</taxon>
        <taxon>Hexapoda</taxon>
        <taxon>Insecta</taxon>
        <taxon>Pterygota</taxon>
        <taxon>Neoptera</taxon>
        <taxon>Paraneoptera</taxon>
        <taxon>Hemiptera</taxon>
        <taxon>Sternorrhyncha</taxon>
        <taxon>Aphidomorpha</taxon>
        <taxon>Aphidoidea</taxon>
        <taxon>Aphididae</taxon>
        <taxon>Macrosiphini</taxon>
        <taxon>Acyrthosiphon</taxon>
    </lineage>
</organism>
<dbReference type="EnsemblMetazoa" id="XM_008185134.1">
    <property type="protein sequence ID" value="XP_008183356.1"/>
    <property type="gene ID" value="LOC103309528"/>
</dbReference>
<dbReference type="OrthoDB" id="6613814at2759"/>
<evidence type="ECO:0008006" key="4">
    <source>
        <dbReference type="Google" id="ProtNLM"/>
    </source>
</evidence>
<name>A0A8R2F8D2_ACYPI</name>
<evidence type="ECO:0000313" key="3">
    <source>
        <dbReference type="Proteomes" id="UP000007819"/>
    </source>
</evidence>